<feature type="compositionally biased region" description="Polar residues" evidence="1">
    <location>
        <begin position="1"/>
        <end position="19"/>
    </location>
</feature>
<feature type="region of interest" description="Disordered" evidence="1">
    <location>
        <begin position="75"/>
        <end position="122"/>
    </location>
</feature>
<feature type="region of interest" description="Disordered" evidence="1">
    <location>
        <begin position="205"/>
        <end position="289"/>
    </location>
</feature>
<name>A0A6J3MAX7_9PEZI</name>
<reference evidence="4" key="2">
    <citation type="submission" date="2020-04" db="EMBL/GenBank/DDBJ databases">
        <authorList>
            <consortium name="NCBI Genome Project"/>
        </authorList>
    </citation>
    <scope>NUCLEOTIDE SEQUENCE</scope>
    <source>
        <strain evidence="4">CBS 342.82</strain>
    </source>
</reference>
<evidence type="ECO:0000259" key="2">
    <source>
        <dbReference type="Pfam" id="PF25080"/>
    </source>
</evidence>
<protein>
    <recommendedName>
        <fullName evidence="2">RING zinc finger-like domain-containing protein</fullName>
    </recommendedName>
</protein>
<dbReference type="AlphaFoldDB" id="A0A6J3MAX7"/>
<accession>A0A6J3MAX7</accession>
<feature type="region of interest" description="Disordered" evidence="1">
    <location>
        <begin position="303"/>
        <end position="331"/>
    </location>
</feature>
<feature type="region of interest" description="Disordered" evidence="1">
    <location>
        <begin position="1"/>
        <end position="32"/>
    </location>
</feature>
<gene>
    <name evidence="4" type="ORF">K489DRAFT_141300</name>
</gene>
<keyword evidence="3" id="KW-1185">Reference proteome</keyword>
<dbReference type="InterPro" id="IPR056929">
    <property type="entry name" value="Znf_RING-like"/>
</dbReference>
<evidence type="ECO:0000256" key="1">
    <source>
        <dbReference type="SAM" id="MobiDB-lite"/>
    </source>
</evidence>
<dbReference type="RefSeq" id="XP_033461825.1">
    <property type="nucleotide sequence ID" value="XM_033599140.1"/>
</dbReference>
<feature type="compositionally biased region" description="Basic residues" evidence="1">
    <location>
        <begin position="271"/>
        <end position="283"/>
    </location>
</feature>
<sequence>MMPPRNNGQSSFAVDSASTAEVACPLSNSDGTTCRKRCLGEKRYRSMQEHIRRAHPEYYIPKLPATKESFEQMITTPPHEVPPPENNRPHSSHVPQQNHHHTQHAHPSGGYNPLGGHDGGYYTASDTEAAMYNGMQLHQPRSPYDEYRRGSIIGTQTAAAVLAGLHSSRADSEFEGDFAGQSYHADNEFKPNHFSVDPALDEQDYLQDHNFPPAPESDSHGLPLTEFVRSSSPNGRPSTMATMPSLHRSLSRGGGYANRPRKSSLSQQGRMPKHERKKSKDLKRRSGEKFADHRWLDLVEAAASATEEEGSRDLTPVPGSPYQSPNITNRTPMPPFAMGSQFHSSFQASPLNRALTPPPPEQNALDLQPFPSVDSSLSTNLSHHHHNVSTDSGSQFQIMHPQSLDSTSSPLFTPASRGEQGGRSIDNTTPHIYCDGCSKPFLLTDCRACTNCIRGFCDECQTAILTDRVPGRTHVPTCPKCHTTEPAFKPFQLTFRAFGPRLVFI</sequence>
<dbReference type="GeneID" id="54356939"/>
<dbReference type="Proteomes" id="UP000504637">
    <property type="component" value="Unplaced"/>
</dbReference>
<feature type="compositionally biased region" description="Polar residues" evidence="1">
    <location>
        <begin position="228"/>
        <end position="242"/>
    </location>
</feature>
<reference evidence="4" key="3">
    <citation type="submission" date="2025-08" db="UniProtKB">
        <authorList>
            <consortium name="RefSeq"/>
        </authorList>
    </citation>
    <scope>IDENTIFICATION</scope>
    <source>
        <strain evidence="4">CBS 342.82</strain>
    </source>
</reference>
<proteinExistence type="predicted"/>
<reference evidence="4" key="1">
    <citation type="submission" date="2020-01" db="EMBL/GenBank/DDBJ databases">
        <authorList>
            <consortium name="DOE Joint Genome Institute"/>
            <person name="Haridas S."/>
            <person name="Albert R."/>
            <person name="Binder M."/>
            <person name="Bloem J."/>
            <person name="Labutti K."/>
            <person name="Salamov A."/>
            <person name="Andreopoulos B."/>
            <person name="Baker S.E."/>
            <person name="Barry K."/>
            <person name="Bills G."/>
            <person name="Bluhm B.H."/>
            <person name="Cannon C."/>
            <person name="Castanera R."/>
            <person name="Culley D.E."/>
            <person name="Daum C."/>
            <person name="Ezra D."/>
            <person name="Gonzalez J.B."/>
            <person name="Henrissat B."/>
            <person name="Kuo A."/>
            <person name="Liang C."/>
            <person name="Lipzen A."/>
            <person name="Lutzoni F."/>
            <person name="Magnuson J."/>
            <person name="Mondo S."/>
            <person name="Nolan M."/>
            <person name="Ohm R."/>
            <person name="Pangilinan J."/>
            <person name="Park H.-J."/>
            <person name="Ramirez L."/>
            <person name="Alfaro M."/>
            <person name="Sun H."/>
            <person name="Tritt A."/>
            <person name="Yoshinaga Y."/>
            <person name="Zwiers L.-H."/>
            <person name="Turgeon B.G."/>
            <person name="Goodwin S.B."/>
            <person name="Spatafora J.W."/>
            <person name="Crous P.W."/>
            <person name="Grigoriev I.V."/>
        </authorList>
    </citation>
    <scope>NUCLEOTIDE SEQUENCE</scope>
    <source>
        <strain evidence="4">CBS 342.82</strain>
    </source>
</reference>
<feature type="compositionally biased region" description="Polar residues" evidence="1">
    <location>
        <begin position="321"/>
        <end position="331"/>
    </location>
</feature>
<feature type="region of interest" description="Disordered" evidence="1">
    <location>
        <begin position="350"/>
        <end position="425"/>
    </location>
</feature>
<dbReference type="Pfam" id="PF25080">
    <property type="entry name" value="zf_RING-like"/>
    <property type="match status" value="1"/>
</dbReference>
<organism evidence="4">
    <name type="scientific">Dissoconium aciculare CBS 342.82</name>
    <dbReference type="NCBI Taxonomy" id="1314786"/>
    <lineage>
        <taxon>Eukaryota</taxon>
        <taxon>Fungi</taxon>
        <taxon>Dikarya</taxon>
        <taxon>Ascomycota</taxon>
        <taxon>Pezizomycotina</taxon>
        <taxon>Dothideomycetes</taxon>
        <taxon>Dothideomycetidae</taxon>
        <taxon>Mycosphaerellales</taxon>
        <taxon>Dissoconiaceae</taxon>
        <taxon>Dissoconium</taxon>
    </lineage>
</organism>
<evidence type="ECO:0000313" key="3">
    <source>
        <dbReference type="Proteomes" id="UP000504637"/>
    </source>
</evidence>
<dbReference type="OrthoDB" id="5405791at2759"/>
<feature type="domain" description="RING zinc finger-like" evidence="2">
    <location>
        <begin position="432"/>
        <end position="481"/>
    </location>
</feature>
<evidence type="ECO:0000313" key="4">
    <source>
        <dbReference type="RefSeq" id="XP_033461825.1"/>
    </source>
</evidence>